<dbReference type="PANTHER" id="PTHR32322:SF2">
    <property type="entry name" value="EAMA DOMAIN-CONTAINING PROTEIN"/>
    <property type="match status" value="1"/>
</dbReference>
<feature type="transmembrane region" description="Helical" evidence="5">
    <location>
        <begin position="329"/>
        <end position="347"/>
    </location>
</feature>
<dbReference type="AlphaFoldDB" id="A0A7J6MVL1"/>
<feature type="transmembrane region" description="Helical" evidence="5">
    <location>
        <begin position="368"/>
        <end position="393"/>
    </location>
</feature>
<sequence length="681" mass="71240">MKCIGYALLAMLGFGITNYLIGYATSYLQTSVETFYAVGAEWKMMVILWLSGGVPGLLCYLFHWIRVRKVEFFWAEVDEISPRITASSKLLTLAGGVGLGVSVSLMKKAFVFSSPADKGKSPSSYFDCPSDPAGPISAIVGSTIIIVSLYGHFVFRELLSKRHAVLIGIVITGVLISAFGPGGPTQVENRAAAEETTGHTALGFAFAILSMIGMAATTILIRYSSLGHVSTWSGYSARLLAQSALALVVGYMFVKSEDGGALPVTVLPNEVVTLSVIAGLMQSFGFLALNVALTFPSTSLVNVIVSANSIVVLGLNFAVDGLLPCRTQLVGMGIILLGVMLCTLTPPPMCRASKPATEGKSSSDLAKCISFSLVGLLGYGFFNYCVGYTGGIIANEVEPEHVDAAQWQVLVIMWLVGGLPGVILALSSTLIKQAFALSSPADKGPIAAIVCSTVVTVSLYGHFVFRELLGREHAILLLMAVFGMVVSALGGGAGTTVEDVSSTGSHGVLGFLFAVLAMVGMSALTLLMRYSSIGNVATHSGYSALLLSQSSVALLLAAFLALQGQTTCYVTERALVTTVIGGLSQSIGIFAMNEALAYPMTSLVNVICSANPVVVLLLNLAVDGLLPGTTQLAGMVIILVAVFLSALKPPKVSEAPIKVQVTRSGPYDLEDALLGKSKNPI</sequence>
<feature type="transmembrane region" description="Helical" evidence="5">
    <location>
        <begin position="90"/>
        <end position="112"/>
    </location>
</feature>
<evidence type="ECO:0000256" key="3">
    <source>
        <dbReference type="ARBA" id="ARBA00022989"/>
    </source>
</evidence>
<dbReference type="PANTHER" id="PTHR32322">
    <property type="entry name" value="INNER MEMBRANE TRANSPORTER"/>
    <property type="match status" value="1"/>
</dbReference>
<dbReference type="EMBL" id="JAAPAO010000045">
    <property type="protein sequence ID" value="KAF4675583.1"/>
    <property type="molecule type" value="Genomic_DNA"/>
</dbReference>
<feature type="transmembrane region" description="Helical" evidence="5">
    <location>
        <begin position="274"/>
        <end position="293"/>
    </location>
</feature>
<feature type="transmembrane region" description="Helical" evidence="5">
    <location>
        <begin position="542"/>
        <end position="562"/>
    </location>
</feature>
<evidence type="ECO:0000313" key="7">
    <source>
        <dbReference type="Proteomes" id="UP000591131"/>
    </source>
</evidence>
<feature type="transmembrane region" description="Helical" evidence="5">
    <location>
        <begin position="163"/>
        <end position="181"/>
    </location>
</feature>
<feature type="transmembrane region" description="Helical" evidence="5">
    <location>
        <begin position="574"/>
        <end position="592"/>
    </location>
</feature>
<proteinExistence type="predicted"/>
<organism evidence="6 7">
    <name type="scientific">Perkinsus chesapeaki</name>
    <name type="common">Clam parasite</name>
    <name type="synonym">Perkinsus andrewsi</name>
    <dbReference type="NCBI Taxonomy" id="330153"/>
    <lineage>
        <taxon>Eukaryota</taxon>
        <taxon>Sar</taxon>
        <taxon>Alveolata</taxon>
        <taxon>Perkinsozoa</taxon>
        <taxon>Perkinsea</taxon>
        <taxon>Perkinsida</taxon>
        <taxon>Perkinsidae</taxon>
        <taxon>Perkinsus</taxon>
    </lineage>
</organism>
<name>A0A7J6MVL1_PERCH</name>
<keyword evidence="3 5" id="KW-1133">Transmembrane helix</keyword>
<dbReference type="GO" id="GO:0016020">
    <property type="term" value="C:membrane"/>
    <property type="evidence" value="ECO:0007669"/>
    <property type="project" value="UniProtKB-SubCell"/>
</dbReference>
<evidence type="ECO:0000313" key="6">
    <source>
        <dbReference type="EMBL" id="KAF4675583.1"/>
    </source>
</evidence>
<dbReference type="SUPFAM" id="SSF103481">
    <property type="entry name" value="Multidrug resistance efflux transporter EmrE"/>
    <property type="match status" value="1"/>
</dbReference>
<keyword evidence="2 5" id="KW-0812">Transmembrane</keyword>
<feature type="transmembrane region" description="Helical" evidence="5">
    <location>
        <begin position="405"/>
        <end position="426"/>
    </location>
</feature>
<dbReference type="OrthoDB" id="10448582at2759"/>
<evidence type="ECO:0000256" key="1">
    <source>
        <dbReference type="ARBA" id="ARBA00004141"/>
    </source>
</evidence>
<dbReference type="InterPro" id="IPR037185">
    <property type="entry name" value="EmrE-like"/>
</dbReference>
<evidence type="ECO:0000256" key="4">
    <source>
        <dbReference type="ARBA" id="ARBA00023136"/>
    </source>
</evidence>
<feature type="transmembrane region" description="Helical" evidence="5">
    <location>
        <begin position="132"/>
        <end position="151"/>
    </location>
</feature>
<feature type="transmembrane region" description="Helical" evidence="5">
    <location>
        <begin position="598"/>
        <end position="618"/>
    </location>
</feature>
<protein>
    <submittedName>
        <fullName evidence="6">Uncharacterized protein</fullName>
    </submittedName>
</protein>
<comment type="caution">
    <text evidence="6">The sequence shown here is derived from an EMBL/GenBank/DDBJ whole genome shotgun (WGS) entry which is preliminary data.</text>
</comment>
<feature type="transmembrane region" description="Helical" evidence="5">
    <location>
        <begin position="475"/>
        <end position="497"/>
    </location>
</feature>
<feature type="transmembrane region" description="Helical" evidence="5">
    <location>
        <begin position="46"/>
        <end position="65"/>
    </location>
</feature>
<feature type="transmembrane region" description="Helical" evidence="5">
    <location>
        <begin position="446"/>
        <end position="463"/>
    </location>
</feature>
<feature type="transmembrane region" description="Helical" evidence="5">
    <location>
        <begin position="300"/>
        <end position="323"/>
    </location>
</feature>
<evidence type="ECO:0000256" key="5">
    <source>
        <dbReference type="SAM" id="Phobius"/>
    </source>
</evidence>
<keyword evidence="7" id="KW-1185">Reference proteome</keyword>
<feature type="transmembrane region" description="Helical" evidence="5">
    <location>
        <begin position="509"/>
        <end position="530"/>
    </location>
</feature>
<feature type="transmembrane region" description="Helical" evidence="5">
    <location>
        <begin position="235"/>
        <end position="254"/>
    </location>
</feature>
<dbReference type="InterPro" id="IPR050638">
    <property type="entry name" value="AA-Vitamin_Transporters"/>
</dbReference>
<keyword evidence="4 5" id="KW-0472">Membrane</keyword>
<gene>
    <name evidence="6" type="ORF">FOL47_007534</name>
</gene>
<comment type="subcellular location">
    <subcellularLocation>
        <location evidence="1">Membrane</location>
        <topology evidence="1">Multi-pass membrane protein</topology>
    </subcellularLocation>
</comment>
<evidence type="ECO:0000256" key="2">
    <source>
        <dbReference type="ARBA" id="ARBA00022692"/>
    </source>
</evidence>
<dbReference type="Proteomes" id="UP000591131">
    <property type="component" value="Unassembled WGS sequence"/>
</dbReference>
<feature type="transmembrane region" description="Helical" evidence="5">
    <location>
        <begin position="625"/>
        <end position="647"/>
    </location>
</feature>
<accession>A0A7J6MVL1</accession>
<feature type="transmembrane region" description="Helical" evidence="5">
    <location>
        <begin position="7"/>
        <end position="26"/>
    </location>
</feature>
<reference evidence="6 7" key="1">
    <citation type="submission" date="2020-04" db="EMBL/GenBank/DDBJ databases">
        <title>Perkinsus chesapeaki whole genome sequence.</title>
        <authorList>
            <person name="Bogema D.R."/>
        </authorList>
    </citation>
    <scope>NUCLEOTIDE SEQUENCE [LARGE SCALE GENOMIC DNA]</scope>
    <source>
        <strain evidence="6">ATCC PRA-425</strain>
    </source>
</reference>
<feature type="transmembrane region" description="Helical" evidence="5">
    <location>
        <begin position="201"/>
        <end position="223"/>
    </location>
</feature>